<dbReference type="PANTHER" id="PTHR35179">
    <property type="entry name" value="PROTEIN CBG02620"/>
    <property type="match status" value="1"/>
</dbReference>
<organism evidence="3 4">
    <name type="scientific">Bionectria ochroleuca</name>
    <name type="common">Gliocladium roseum</name>
    <dbReference type="NCBI Taxonomy" id="29856"/>
    <lineage>
        <taxon>Eukaryota</taxon>
        <taxon>Fungi</taxon>
        <taxon>Dikarya</taxon>
        <taxon>Ascomycota</taxon>
        <taxon>Pezizomycotina</taxon>
        <taxon>Sordariomycetes</taxon>
        <taxon>Hypocreomycetidae</taxon>
        <taxon>Hypocreales</taxon>
        <taxon>Bionectriaceae</taxon>
        <taxon>Clonostachys</taxon>
    </lineage>
</organism>
<feature type="transmembrane region" description="Helical" evidence="2">
    <location>
        <begin position="60"/>
        <end position="84"/>
    </location>
</feature>
<feature type="transmembrane region" description="Helical" evidence="2">
    <location>
        <begin position="20"/>
        <end position="48"/>
    </location>
</feature>
<gene>
    <name evidence="3" type="ORF">CLO192961_LOCUS380559</name>
</gene>
<feature type="region of interest" description="Disordered" evidence="1">
    <location>
        <begin position="318"/>
        <end position="337"/>
    </location>
</feature>
<accession>A0ABY6USL0</accession>
<keyword evidence="4" id="KW-1185">Reference proteome</keyword>
<name>A0ABY6USL0_BIOOC</name>
<keyword evidence="2" id="KW-0812">Transmembrane</keyword>
<keyword evidence="2" id="KW-0472">Membrane</keyword>
<feature type="region of interest" description="Disordered" evidence="1">
    <location>
        <begin position="266"/>
        <end position="285"/>
    </location>
</feature>
<feature type="transmembrane region" description="Helical" evidence="2">
    <location>
        <begin position="132"/>
        <end position="150"/>
    </location>
</feature>
<dbReference type="Proteomes" id="UP000766486">
    <property type="component" value="Unassembled WGS sequence"/>
</dbReference>
<dbReference type="PANTHER" id="PTHR35179:SF1">
    <property type="entry name" value="INTEGRAL MEMBRANE PROTEIN"/>
    <property type="match status" value="1"/>
</dbReference>
<comment type="caution">
    <text evidence="3">The sequence shown here is derived from an EMBL/GenBank/DDBJ whole genome shotgun (WGS) entry which is preliminary data.</text>
</comment>
<feature type="transmembrane region" description="Helical" evidence="2">
    <location>
        <begin position="90"/>
        <end position="112"/>
    </location>
</feature>
<protein>
    <submittedName>
        <fullName evidence="3">Uncharacterized protein</fullName>
    </submittedName>
</protein>
<evidence type="ECO:0000313" key="4">
    <source>
        <dbReference type="Proteomes" id="UP000766486"/>
    </source>
</evidence>
<evidence type="ECO:0000313" key="3">
    <source>
        <dbReference type="EMBL" id="VUC34376.1"/>
    </source>
</evidence>
<evidence type="ECO:0000256" key="2">
    <source>
        <dbReference type="SAM" id="Phobius"/>
    </source>
</evidence>
<sequence length="384" mass="43299">MITLIPDRYVPEEVTQQDLIIASLAWGFTLGIGWLASWTAIVQTASVIRRRGWRGVYNPYIIMIWGEIAVCLAFGIICFMYLLGAIPPSFAFYFCILTTWALQVQFLLQIIINRCGILLPDKVKINRIKWGVAALITTINITVYCIWIPARLQISEEYIHINEYWDRTEKIIYLLVDGCLNLLFIRIVKKNLVDNGLQKYNNLVRFNMLIIGFSLSMDILIISMMSLRNTFVYMQFHPLAYIVKLNIEMSMATLIAKIAKSSGKIQTPNASPSHTRGFSGNRDTNSTLATVKEESVQKPWATVTKTVELTNVRAPSPPVVATPRLSRANTDSSMSFREGPPLTFLEGHSYSVHIEATPPNKAGPSWDDASSNRRRSTASEALLE</sequence>
<feature type="transmembrane region" description="Helical" evidence="2">
    <location>
        <begin position="170"/>
        <end position="188"/>
    </location>
</feature>
<feature type="transmembrane region" description="Helical" evidence="2">
    <location>
        <begin position="208"/>
        <end position="227"/>
    </location>
</feature>
<reference evidence="3 4" key="1">
    <citation type="submission" date="2019-06" db="EMBL/GenBank/DDBJ databases">
        <authorList>
            <person name="Broberg M."/>
        </authorList>
    </citation>
    <scope>NUCLEOTIDE SEQUENCE [LARGE SCALE GENOMIC DNA]</scope>
</reference>
<evidence type="ECO:0000256" key="1">
    <source>
        <dbReference type="SAM" id="MobiDB-lite"/>
    </source>
</evidence>
<keyword evidence="2" id="KW-1133">Transmembrane helix</keyword>
<dbReference type="EMBL" id="CABFNS010000882">
    <property type="protein sequence ID" value="VUC34376.1"/>
    <property type="molecule type" value="Genomic_DNA"/>
</dbReference>
<proteinExistence type="predicted"/>
<feature type="region of interest" description="Disordered" evidence="1">
    <location>
        <begin position="354"/>
        <end position="384"/>
    </location>
</feature>